<gene>
    <name evidence="2" type="ORF">HNQ93_002553</name>
</gene>
<keyword evidence="2" id="KW-0032">Aminotransferase</keyword>
<dbReference type="Gene3D" id="3.30.470.10">
    <property type="match status" value="1"/>
</dbReference>
<evidence type="ECO:0000313" key="3">
    <source>
        <dbReference type="Proteomes" id="UP000532746"/>
    </source>
</evidence>
<dbReference type="RefSeq" id="WP_183403854.1">
    <property type="nucleotide sequence ID" value="NZ_JACHGG010000003.1"/>
</dbReference>
<evidence type="ECO:0000256" key="1">
    <source>
        <dbReference type="ARBA" id="ARBA00009320"/>
    </source>
</evidence>
<dbReference type="InterPro" id="IPR001544">
    <property type="entry name" value="Aminotrans_IV"/>
</dbReference>
<dbReference type="GO" id="GO:0004084">
    <property type="term" value="F:branched-chain-amino-acid transaminase activity"/>
    <property type="evidence" value="ECO:0007669"/>
    <property type="project" value="UniProtKB-EC"/>
</dbReference>
<dbReference type="SUPFAM" id="SSF56752">
    <property type="entry name" value="D-aminoacid aminotransferase-like PLP-dependent enzymes"/>
    <property type="match status" value="1"/>
</dbReference>
<keyword evidence="2" id="KW-0808">Transferase</keyword>
<keyword evidence="3" id="KW-1185">Reference proteome</keyword>
<dbReference type="GO" id="GO:0046394">
    <property type="term" value="P:carboxylic acid biosynthetic process"/>
    <property type="evidence" value="ECO:0007669"/>
    <property type="project" value="UniProtKB-ARBA"/>
</dbReference>
<dbReference type="EC" id="2.6.1.42" evidence="2"/>
<sequence>MLLYNGQLHPDDHFALPLPNRGLYFNDGFFETMVWANGTLRYLPQHWQRLQAAAAALGFILPPPLASAPALAATIGHFVQQHAQYAPTAAARVRLQLWRGGGGLYAPTTSQPDWLVTLQPFAEHSAPISRAAFAHSVRVTASPVSFCKGPNALTYVLAAREREQRHLPEVLLLSGTGHVAEAVAAAVAWIRNNTIYCPALSTGCVLGTRLGHLRQVARQLRVDWQEGLFTPDELLAAEAVFTANVAGIRAVQQVEGVAFQSEQHPLLVRLRGAEAAAG</sequence>
<name>A0A7W9WC50_9BACT</name>
<dbReference type="AlphaFoldDB" id="A0A7W9WC50"/>
<accession>A0A7W9WC50</accession>
<comment type="similarity">
    <text evidence="1">Belongs to the class-IV pyridoxal-phosphate-dependent aminotransferase family.</text>
</comment>
<dbReference type="InterPro" id="IPR043131">
    <property type="entry name" value="BCAT-like_N"/>
</dbReference>
<proteinExistence type="inferred from homology"/>
<dbReference type="InterPro" id="IPR043132">
    <property type="entry name" value="BCAT-like_C"/>
</dbReference>
<dbReference type="InterPro" id="IPR050571">
    <property type="entry name" value="Class-IV_PLP-Dep_Aminotrnsfr"/>
</dbReference>
<dbReference type="Proteomes" id="UP000532746">
    <property type="component" value="Unassembled WGS sequence"/>
</dbReference>
<dbReference type="EMBL" id="JACHGG010000003">
    <property type="protein sequence ID" value="MBB6059693.1"/>
    <property type="molecule type" value="Genomic_DNA"/>
</dbReference>
<dbReference type="PANTHER" id="PTHR42743">
    <property type="entry name" value="AMINO-ACID AMINOTRANSFERASE"/>
    <property type="match status" value="1"/>
</dbReference>
<protein>
    <submittedName>
        <fullName evidence="2">Branched-chain amino acid aminotransferase</fullName>
        <ecNumber evidence="2">2.6.1.42</ecNumber>
    </submittedName>
</protein>
<dbReference type="Pfam" id="PF01063">
    <property type="entry name" value="Aminotran_4"/>
    <property type="match status" value="1"/>
</dbReference>
<organism evidence="2 3">
    <name type="scientific">Hymenobacter luteus</name>
    <dbReference type="NCBI Taxonomy" id="1411122"/>
    <lineage>
        <taxon>Bacteria</taxon>
        <taxon>Pseudomonadati</taxon>
        <taxon>Bacteroidota</taxon>
        <taxon>Cytophagia</taxon>
        <taxon>Cytophagales</taxon>
        <taxon>Hymenobacteraceae</taxon>
        <taxon>Hymenobacter</taxon>
    </lineage>
</organism>
<reference evidence="2 3" key="1">
    <citation type="submission" date="2020-08" db="EMBL/GenBank/DDBJ databases">
        <title>Genomic Encyclopedia of Type Strains, Phase IV (KMG-IV): sequencing the most valuable type-strain genomes for metagenomic binning, comparative biology and taxonomic classification.</title>
        <authorList>
            <person name="Goeker M."/>
        </authorList>
    </citation>
    <scope>NUCLEOTIDE SEQUENCE [LARGE SCALE GENOMIC DNA]</scope>
    <source>
        <strain evidence="2 3">DSM 26718</strain>
    </source>
</reference>
<dbReference type="PANTHER" id="PTHR42743:SF13">
    <property type="entry name" value="P-LOOP CONTAINING NUCLEOSIDE TRIPHOSPHATE HYDROLASE PROTEIN"/>
    <property type="match status" value="1"/>
</dbReference>
<evidence type="ECO:0000313" key="2">
    <source>
        <dbReference type="EMBL" id="MBB6059693.1"/>
    </source>
</evidence>
<dbReference type="Gene3D" id="3.20.10.10">
    <property type="entry name" value="D-amino Acid Aminotransferase, subunit A, domain 2"/>
    <property type="match status" value="1"/>
</dbReference>
<comment type="caution">
    <text evidence="2">The sequence shown here is derived from an EMBL/GenBank/DDBJ whole genome shotgun (WGS) entry which is preliminary data.</text>
</comment>
<dbReference type="InterPro" id="IPR036038">
    <property type="entry name" value="Aminotransferase-like"/>
</dbReference>